<gene>
    <name evidence="5" type="ORF">GCM10022216_22830</name>
</gene>
<dbReference type="SUPFAM" id="SSF53822">
    <property type="entry name" value="Periplasmic binding protein-like I"/>
    <property type="match status" value="1"/>
</dbReference>
<accession>A0ABP7YWT4</accession>
<dbReference type="InterPro" id="IPR028082">
    <property type="entry name" value="Peripla_BP_I"/>
</dbReference>
<dbReference type="Proteomes" id="UP001500101">
    <property type="component" value="Unassembled WGS sequence"/>
</dbReference>
<keyword evidence="3" id="KW-0804">Transcription</keyword>
<feature type="domain" description="HTH lacI-type" evidence="4">
    <location>
        <begin position="7"/>
        <end position="61"/>
    </location>
</feature>
<dbReference type="PROSITE" id="PS50932">
    <property type="entry name" value="HTH_LACI_2"/>
    <property type="match status" value="1"/>
</dbReference>
<dbReference type="PANTHER" id="PTHR30146:SF144">
    <property type="entry name" value="LACI-FAMILY TRANSCRIPTION REGULATOR"/>
    <property type="match status" value="1"/>
</dbReference>
<reference evidence="6" key="1">
    <citation type="journal article" date="2019" name="Int. J. Syst. Evol. Microbiol.">
        <title>The Global Catalogue of Microorganisms (GCM) 10K type strain sequencing project: providing services to taxonomists for standard genome sequencing and annotation.</title>
        <authorList>
            <consortium name="The Broad Institute Genomics Platform"/>
            <consortium name="The Broad Institute Genome Sequencing Center for Infectious Disease"/>
            <person name="Wu L."/>
            <person name="Ma J."/>
        </authorList>
    </citation>
    <scope>NUCLEOTIDE SEQUENCE [LARGE SCALE GENOMIC DNA]</scope>
    <source>
        <strain evidence="6">JCM 16704</strain>
    </source>
</reference>
<evidence type="ECO:0000256" key="1">
    <source>
        <dbReference type="ARBA" id="ARBA00023015"/>
    </source>
</evidence>
<dbReference type="PROSITE" id="PS00356">
    <property type="entry name" value="HTH_LACI_1"/>
    <property type="match status" value="1"/>
</dbReference>
<evidence type="ECO:0000259" key="4">
    <source>
        <dbReference type="PROSITE" id="PS50932"/>
    </source>
</evidence>
<dbReference type="SMART" id="SM00354">
    <property type="entry name" value="HTH_LACI"/>
    <property type="match status" value="1"/>
</dbReference>
<dbReference type="Gene3D" id="1.10.260.40">
    <property type="entry name" value="lambda repressor-like DNA-binding domains"/>
    <property type="match status" value="1"/>
</dbReference>
<evidence type="ECO:0000256" key="2">
    <source>
        <dbReference type="ARBA" id="ARBA00023125"/>
    </source>
</evidence>
<dbReference type="RefSeq" id="WP_344674854.1">
    <property type="nucleotide sequence ID" value="NZ_BAAAZI010000009.1"/>
</dbReference>
<keyword evidence="6" id="KW-1185">Reference proteome</keyword>
<dbReference type="Gene3D" id="3.40.50.2300">
    <property type="match status" value="2"/>
</dbReference>
<dbReference type="InterPro" id="IPR025997">
    <property type="entry name" value="SBP_2_dom"/>
</dbReference>
<dbReference type="InterPro" id="IPR010982">
    <property type="entry name" value="Lambda_DNA-bd_dom_sf"/>
</dbReference>
<name>A0ABP7YWT4_9SPHI</name>
<protein>
    <submittedName>
        <fullName evidence="5">Substrate-binding domain-containing protein</fullName>
    </submittedName>
</protein>
<dbReference type="InterPro" id="IPR000843">
    <property type="entry name" value="HTH_LacI"/>
</dbReference>
<keyword evidence="2" id="KW-0238">DNA-binding</keyword>
<evidence type="ECO:0000313" key="6">
    <source>
        <dbReference type="Proteomes" id="UP001500101"/>
    </source>
</evidence>
<proteinExistence type="predicted"/>
<dbReference type="Pfam" id="PF00356">
    <property type="entry name" value="LacI"/>
    <property type="match status" value="1"/>
</dbReference>
<sequence length="351" mass="40081">MEKNSTLGVKEIAKLSGVSIGTVDRVLHNRPGVAAKTKEKVLAVLENHQYEPNLIGRALSKKKPIHFVAIIPISSPESAYWDAPKKGIIQALDELKNYEVKIEILLFDQNNRLSFDEQVETFKSMEVDGLVLAPTFLKESLALSEYCDEKGILYTYLNSDLPDTNNIAYFGADLFQTGYLAGRLLHNYGNSNCEFLIIHISKEMENNHHLIRKEEGLRAYFTDKTLDADIKVLHINDTNIDLIAKQLSDFLKINPVKYWLVTNSRVSSVAKFIQDNKITDVKLIGFDFLPENVSYLKSGIIDFLICHKPIEQGFNAVMALFHKKVLYKSFEKINFMPIDVICKENYMYYEN</sequence>
<comment type="caution">
    <text evidence="5">The sequence shown here is derived from an EMBL/GenBank/DDBJ whole genome shotgun (WGS) entry which is preliminary data.</text>
</comment>
<evidence type="ECO:0000256" key="3">
    <source>
        <dbReference type="ARBA" id="ARBA00023163"/>
    </source>
</evidence>
<organism evidence="5 6">
    <name type="scientific">Sphingobacterium kyonggiense</name>
    <dbReference type="NCBI Taxonomy" id="714075"/>
    <lineage>
        <taxon>Bacteria</taxon>
        <taxon>Pseudomonadati</taxon>
        <taxon>Bacteroidota</taxon>
        <taxon>Sphingobacteriia</taxon>
        <taxon>Sphingobacteriales</taxon>
        <taxon>Sphingobacteriaceae</taxon>
        <taxon>Sphingobacterium</taxon>
    </lineage>
</organism>
<dbReference type="SUPFAM" id="SSF47413">
    <property type="entry name" value="lambda repressor-like DNA-binding domains"/>
    <property type="match status" value="1"/>
</dbReference>
<dbReference type="CDD" id="cd01392">
    <property type="entry name" value="HTH_LacI"/>
    <property type="match status" value="1"/>
</dbReference>
<keyword evidence="1" id="KW-0805">Transcription regulation</keyword>
<dbReference type="Pfam" id="PF13407">
    <property type="entry name" value="Peripla_BP_4"/>
    <property type="match status" value="1"/>
</dbReference>
<dbReference type="EMBL" id="BAAAZI010000009">
    <property type="protein sequence ID" value="GAA4142135.1"/>
    <property type="molecule type" value="Genomic_DNA"/>
</dbReference>
<evidence type="ECO:0000313" key="5">
    <source>
        <dbReference type="EMBL" id="GAA4142135.1"/>
    </source>
</evidence>
<dbReference type="PANTHER" id="PTHR30146">
    <property type="entry name" value="LACI-RELATED TRANSCRIPTIONAL REPRESSOR"/>
    <property type="match status" value="1"/>
</dbReference>